<dbReference type="eggNOG" id="ENOG50332YU">
    <property type="taxonomic scope" value="Bacteria"/>
</dbReference>
<protein>
    <submittedName>
        <fullName evidence="1">Uncharacterized protein</fullName>
    </submittedName>
</protein>
<dbReference type="STRING" id="706191.PANA_1978"/>
<accession>D4GF23</accession>
<evidence type="ECO:0000313" key="2">
    <source>
        <dbReference type="Proteomes" id="UP000001702"/>
    </source>
</evidence>
<reference evidence="1 2" key="1">
    <citation type="journal article" date="2010" name="J. Bacteriol.">
        <title>Genome sequence of Pantoea ananatis LMG20103, the causative agent of Eucalyptus blight and dieback.</title>
        <authorList>
            <person name="De Maayer P."/>
            <person name="Chan W.Y."/>
            <person name="Venter S.N."/>
            <person name="Toth I.K."/>
            <person name="Birch P.R."/>
            <person name="Joubert F."/>
            <person name="Coutinho T.A."/>
        </authorList>
    </citation>
    <scope>NUCLEOTIDE SEQUENCE [LARGE SCALE GENOMIC DNA]</scope>
    <source>
        <strain evidence="1 2">LMG 20103</strain>
    </source>
</reference>
<sequence length="97" mass="10568">MSSLNSQQGGDLMARYYYVNKQSGYNDNHVVHASGCKYLPDLEGRLFLGTFYSATAAIQQARKYYPGSLGCDACCPVAPGKNVHTQDSVALKHGVDF</sequence>
<keyword evidence="2" id="KW-1185">Reference proteome</keyword>
<gene>
    <name evidence="1" type="ordered locus">PANA_1978</name>
</gene>
<proteinExistence type="predicted"/>
<dbReference type="AlphaFoldDB" id="D4GF23"/>
<evidence type="ECO:0000313" key="1">
    <source>
        <dbReference type="EMBL" id="ADD77145.1"/>
    </source>
</evidence>
<dbReference type="KEGG" id="pam:PANA_1978"/>
<name>D4GF23_PANAM</name>
<dbReference type="Proteomes" id="UP000001702">
    <property type="component" value="Chromosome"/>
</dbReference>
<dbReference type="EMBL" id="CP001875">
    <property type="protein sequence ID" value="ADD77145.1"/>
    <property type="molecule type" value="Genomic_DNA"/>
</dbReference>
<dbReference type="HOGENOM" id="CLU_191482_1_0_6"/>
<organism evidence="1 2">
    <name type="scientific">Pantoea ananatis (strain LMG 20103)</name>
    <dbReference type="NCBI Taxonomy" id="706191"/>
    <lineage>
        <taxon>Bacteria</taxon>
        <taxon>Pseudomonadati</taxon>
        <taxon>Pseudomonadota</taxon>
        <taxon>Gammaproteobacteria</taxon>
        <taxon>Enterobacterales</taxon>
        <taxon>Erwiniaceae</taxon>
        <taxon>Pantoea</taxon>
    </lineage>
</organism>